<evidence type="ECO:0000313" key="2">
    <source>
        <dbReference type="EMBL" id="MFD1588829.1"/>
    </source>
</evidence>
<dbReference type="InterPro" id="IPR052716">
    <property type="entry name" value="MOSC_domain"/>
</dbReference>
<dbReference type="SUPFAM" id="SSF50800">
    <property type="entry name" value="PK beta-barrel domain-like"/>
    <property type="match status" value="1"/>
</dbReference>
<comment type="caution">
    <text evidence="2">The sequence shown here is derived from an EMBL/GenBank/DDBJ whole genome shotgun (WGS) entry which is preliminary data.</text>
</comment>
<keyword evidence="3" id="KW-1185">Reference proteome</keyword>
<dbReference type="Proteomes" id="UP001597119">
    <property type="component" value="Unassembled WGS sequence"/>
</dbReference>
<sequence length="172" mass="18691">MPGSVQGLWITDEGSAPMEAVERIEAIEARGLDGDRYARGTGYYSGFDECEVTLIEAEAIETIKEDAGIDLRDGRHRRNVVTRSVDVHELLDVRFRIGDALFEGTRPRPPCAHVEEVAAEEGVARSLTEGRGGICARVVESGVIAVGDEIEAIERAGTDPDALAEAIRERQD</sequence>
<evidence type="ECO:0000313" key="3">
    <source>
        <dbReference type="Proteomes" id="UP001597119"/>
    </source>
</evidence>
<dbReference type="InterPro" id="IPR005302">
    <property type="entry name" value="MoCF_Sase_C"/>
</dbReference>
<feature type="domain" description="MOSC" evidence="1">
    <location>
        <begin position="19"/>
        <end position="153"/>
    </location>
</feature>
<reference evidence="2 3" key="1">
    <citation type="journal article" date="2019" name="Int. J. Syst. Evol. Microbiol.">
        <title>The Global Catalogue of Microorganisms (GCM) 10K type strain sequencing project: providing services to taxonomists for standard genome sequencing and annotation.</title>
        <authorList>
            <consortium name="The Broad Institute Genomics Platform"/>
            <consortium name="The Broad Institute Genome Sequencing Center for Infectious Disease"/>
            <person name="Wu L."/>
            <person name="Ma J."/>
        </authorList>
    </citation>
    <scope>NUCLEOTIDE SEQUENCE [LARGE SCALE GENOMIC DNA]</scope>
    <source>
        <strain evidence="2 3">CGMCC 1.12125</strain>
    </source>
</reference>
<accession>A0ABD6CHM9</accession>
<dbReference type="PANTHER" id="PTHR36930">
    <property type="entry name" value="METAL-SULFUR CLUSTER BIOSYNTHESIS PROTEINS YUAD-RELATED"/>
    <property type="match status" value="1"/>
</dbReference>
<dbReference type="Pfam" id="PF03473">
    <property type="entry name" value="MOSC"/>
    <property type="match status" value="1"/>
</dbReference>
<dbReference type="EMBL" id="JBHUDJ010000014">
    <property type="protein sequence ID" value="MFD1588829.1"/>
    <property type="molecule type" value="Genomic_DNA"/>
</dbReference>
<name>A0ABD6CHM9_9EURY</name>
<dbReference type="Gene3D" id="2.40.33.20">
    <property type="entry name" value="PK beta-barrel domain-like"/>
    <property type="match status" value="1"/>
</dbReference>
<dbReference type="PANTHER" id="PTHR36930:SF1">
    <property type="entry name" value="MOSC DOMAIN-CONTAINING PROTEIN"/>
    <property type="match status" value="1"/>
</dbReference>
<dbReference type="RefSeq" id="WP_247378485.1">
    <property type="nucleotide sequence ID" value="NZ_JALLGV010000005.1"/>
</dbReference>
<gene>
    <name evidence="2" type="ORF">ACFR9U_17765</name>
</gene>
<protein>
    <submittedName>
        <fullName evidence="2">MOSC domain-containing protein</fullName>
    </submittedName>
</protein>
<dbReference type="InterPro" id="IPR011037">
    <property type="entry name" value="Pyrv_Knase-like_insert_dom_sf"/>
</dbReference>
<dbReference type="PROSITE" id="PS51340">
    <property type="entry name" value="MOSC"/>
    <property type="match status" value="1"/>
</dbReference>
<proteinExistence type="predicted"/>
<organism evidence="2 3">
    <name type="scientific">Halorientalis brevis</name>
    <dbReference type="NCBI Taxonomy" id="1126241"/>
    <lineage>
        <taxon>Archaea</taxon>
        <taxon>Methanobacteriati</taxon>
        <taxon>Methanobacteriota</taxon>
        <taxon>Stenosarchaea group</taxon>
        <taxon>Halobacteria</taxon>
        <taxon>Halobacteriales</taxon>
        <taxon>Haloarculaceae</taxon>
        <taxon>Halorientalis</taxon>
    </lineage>
</organism>
<evidence type="ECO:0000259" key="1">
    <source>
        <dbReference type="PROSITE" id="PS51340"/>
    </source>
</evidence>
<dbReference type="AlphaFoldDB" id="A0ABD6CHM9"/>